<dbReference type="OrthoDB" id="1363051at2"/>
<dbReference type="RefSeq" id="WP_135527428.1">
    <property type="nucleotide sequence ID" value="NZ_SRLH01000009.1"/>
</dbReference>
<keyword evidence="2" id="KW-1185">Reference proteome</keyword>
<organism evidence="1 2">
    <name type="scientific">Flavobacterium humi</name>
    <dbReference type="NCBI Taxonomy" id="2562683"/>
    <lineage>
        <taxon>Bacteria</taxon>
        <taxon>Pseudomonadati</taxon>
        <taxon>Bacteroidota</taxon>
        <taxon>Flavobacteriia</taxon>
        <taxon>Flavobacteriales</taxon>
        <taxon>Flavobacteriaceae</taxon>
        <taxon>Flavobacterium</taxon>
    </lineage>
</organism>
<evidence type="ECO:0000313" key="2">
    <source>
        <dbReference type="Proteomes" id="UP000297407"/>
    </source>
</evidence>
<gene>
    <name evidence="1" type="ORF">E4635_14510</name>
</gene>
<evidence type="ECO:0000313" key="1">
    <source>
        <dbReference type="EMBL" id="TGD56655.1"/>
    </source>
</evidence>
<sequence>MERRLFVKNTTLLTSGILALSGSSLYASNEEKKSNIIDLSPVSTSKNTLLLKGMILDAATFQKIDVQKIDVQVKRNRFFATKQSIENVNGSYAILSGFTNNGKVYEKMNIRITANGYKPYEGCVYLTKDGCHVHSEEWAYNPAFKPEYCPKNNTEGNQTLSEFNFHLVKL</sequence>
<comment type="caution">
    <text evidence="1">The sequence shown here is derived from an EMBL/GenBank/DDBJ whole genome shotgun (WGS) entry which is preliminary data.</text>
</comment>
<accession>A0A4Z0L6P1</accession>
<protein>
    <submittedName>
        <fullName evidence="1">Uncharacterized protein</fullName>
    </submittedName>
</protein>
<proteinExistence type="predicted"/>
<reference evidence="1 2" key="1">
    <citation type="submission" date="2019-04" db="EMBL/GenBank/DDBJ databases">
        <title>Flavobacterium sp. strain DS2-A Genome sequencing and assembly.</title>
        <authorList>
            <person name="Kim I."/>
        </authorList>
    </citation>
    <scope>NUCLEOTIDE SEQUENCE [LARGE SCALE GENOMIC DNA]</scope>
    <source>
        <strain evidence="1 2">DS2-A</strain>
    </source>
</reference>
<name>A0A4Z0L6P1_9FLAO</name>
<dbReference type="Proteomes" id="UP000297407">
    <property type="component" value="Unassembled WGS sequence"/>
</dbReference>
<dbReference type="AlphaFoldDB" id="A0A4Z0L6P1"/>
<dbReference type="EMBL" id="SRLH01000009">
    <property type="protein sequence ID" value="TGD56655.1"/>
    <property type="molecule type" value="Genomic_DNA"/>
</dbReference>